<evidence type="ECO:0000313" key="7">
    <source>
        <dbReference type="EMBL" id="CAI9112875.1"/>
    </source>
</evidence>
<evidence type="ECO:0000256" key="4">
    <source>
        <dbReference type="RuleBase" id="RU000628"/>
    </source>
</evidence>
<keyword evidence="3 4" id="KW-0446">Lipid-binding</keyword>
<dbReference type="Gene3D" id="1.10.110.10">
    <property type="entry name" value="Plant lipid-transfer and hydrophobic proteins"/>
    <property type="match status" value="1"/>
</dbReference>
<evidence type="ECO:0000256" key="5">
    <source>
        <dbReference type="SAM" id="SignalP"/>
    </source>
</evidence>
<protein>
    <recommendedName>
        <fullName evidence="4">Non-specific lipid-transfer protein</fullName>
    </recommendedName>
</protein>
<evidence type="ECO:0000256" key="3">
    <source>
        <dbReference type="ARBA" id="ARBA00023121"/>
    </source>
</evidence>
<dbReference type="PROSITE" id="PS00597">
    <property type="entry name" value="PLANT_LTP"/>
    <property type="match status" value="1"/>
</dbReference>
<evidence type="ECO:0000256" key="1">
    <source>
        <dbReference type="ARBA" id="ARBA00009748"/>
    </source>
</evidence>
<dbReference type="AlphaFoldDB" id="A0AAV1DYA8"/>
<name>A0AAV1DYA8_OLDCO</name>
<dbReference type="GO" id="GO:0008289">
    <property type="term" value="F:lipid binding"/>
    <property type="evidence" value="ECO:0007669"/>
    <property type="project" value="UniProtKB-KW"/>
</dbReference>
<keyword evidence="2 4" id="KW-0813">Transport</keyword>
<dbReference type="EMBL" id="OX459124">
    <property type="protein sequence ID" value="CAI9112875.1"/>
    <property type="molecule type" value="Genomic_DNA"/>
</dbReference>
<feature type="chain" id="PRO_5043909021" description="Non-specific lipid-transfer protein" evidence="5">
    <location>
        <begin position="27"/>
        <end position="121"/>
    </location>
</feature>
<dbReference type="PRINTS" id="PR00382">
    <property type="entry name" value="LIPIDTRNSFER"/>
</dbReference>
<comment type="similarity">
    <text evidence="1 4">Belongs to the plant LTP family.</text>
</comment>
<evidence type="ECO:0000313" key="8">
    <source>
        <dbReference type="Proteomes" id="UP001161247"/>
    </source>
</evidence>
<reference evidence="7" key="1">
    <citation type="submission" date="2023-03" db="EMBL/GenBank/DDBJ databases">
        <authorList>
            <person name="Julca I."/>
        </authorList>
    </citation>
    <scope>NUCLEOTIDE SEQUENCE</scope>
</reference>
<dbReference type="Pfam" id="PF00234">
    <property type="entry name" value="Tryp_alpha_amyl"/>
    <property type="match status" value="1"/>
</dbReference>
<sequence length="121" mass="12727">MANQKIATLALCLGTMILTLSYLSYGEIPCETVLSDLTPCLGFVIGGGETVDPACCSGFKTVIGSAKTKPDRQSVCTCLKSLASEATDAELANAARIPKLCGVKVPFKISRDIDCSKVKLH</sequence>
<evidence type="ECO:0000256" key="2">
    <source>
        <dbReference type="ARBA" id="ARBA00022448"/>
    </source>
</evidence>
<dbReference type="InterPro" id="IPR036312">
    <property type="entry name" value="Bifun_inhib/LTP/seed_sf"/>
</dbReference>
<dbReference type="CDD" id="cd01960">
    <property type="entry name" value="nsLTP1"/>
    <property type="match status" value="1"/>
</dbReference>
<keyword evidence="8" id="KW-1185">Reference proteome</keyword>
<dbReference type="Proteomes" id="UP001161247">
    <property type="component" value="Chromosome 7"/>
</dbReference>
<dbReference type="GO" id="GO:0006869">
    <property type="term" value="P:lipid transport"/>
    <property type="evidence" value="ECO:0007669"/>
    <property type="project" value="InterPro"/>
</dbReference>
<feature type="signal peptide" evidence="5">
    <location>
        <begin position="1"/>
        <end position="26"/>
    </location>
</feature>
<gene>
    <name evidence="7" type="ORF">OLC1_LOCUS19988</name>
</gene>
<accession>A0AAV1DYA8</accession>
<evidence type="ECO:0000259" key="6">
    <source>
        <dbReference type="SMART" id="SM00499"/>
    </source>
</evidence>
<dbReference type="SUPFAM" id="SSF47699">
    <property type="entry name" value="Bifunctional inhibitor/lipid-transfer protein/seed storage 2S albumin"/>
    <property type="match status" value="1"/>
</dbReference>
<dbReference type="InterPro" id="IPR000528">
    <property type="entry name" value="Plant_nsLTP"/>
</dbReference>
<keyword evidence="5" id="KW-0732">Signal</keyword>
<dbReference type="InterPro" id="IPR016140">
    <property type="entry name" value="Bifunc_inhib/LTP/seed_store"/>
</dbReference>
<organism evidence="7 8">
    <name type="scientific">Oldenlandia corymbosa var. corymbosa</name>
    <dbReference type="NCBI Taxonomy" id="529605"/>
    <lineage>
        <taxon>Eukaryota</taxon>
        <taxon>Viridiplantae</taxon>
        <taxon>Streptophyta</taxon>
        <taxon>Embryophyta</taxon>
        <taxon>Tracheophyta</taxon>
        <taxon>Spermatophyta</taxon>
        <taxon>Magnoliopsida</taxon>
        <taxon>eudicotyledons</taxon>
        <taxon>Gunneridae</taxon>
        <taxon>Pentapetalae</taxon>
        <taxon>asterids</taxon>
        <taxon>lamiids</taxon>
        <taxon>Gentianales</taxon>
        <taxon>Rubiaceae</taxon>
        <taxon>Rubioideae</taxon>
        <taxon>Spermacoceae</taxon>
        <taxon>Hedyotis-Oldenlandia complex</taxon>
        <taxon>Oldenlandia</taxon>
    </lineage>
</organism>
<comment type="function">
    <text evidence="4">Plant non-specific lipid-transfer proteins transfer phospholipids as well as galactolipids across membranes. May play a role in wax or cutin deposition in the cell walls of expanding epidermal cells and certain secretory tissues.</text>
</comment>
<proteinExistence type="inferred from homology"/>
<dbReference type="SMART" id="SM00499">
    <property type="entry name" value="AAI"/>
    <property type="match status" value="1"/>
</dbReference>
<dbReference type="PANTHER" id="PTHR33076">
    <property type="entry name" value="NON-SPECIFIC LIPID-TRANSFER PROTEIN 2-RELATED"/>
    <property type="match status" value="1"/>
</dbReference>
<feature type="domain" description="Bifunctional inhibitor/plant lipid transfer protein/seed storage helical" evidence="6">
    <location>
        <begin position="30"/>
        <end position="115"/>
    </location>
</feature>